<feature type="region of interest" description="Disordered" evidence="2">
    <location>
        <begin position="72"/>
        <end position="107"/>
    </location>
</feature>
<dbReference type="AlphaFoldDB" id="A0A427YR52"/>
<feature type="coiled-coil region" evidence="1">
    <location>
        <begin position="210"/>
        <end position="237"/>
    </location>
</feature>
<dbReference type="GO" id="GO:0042175">
    <property type="term" value="C:nuclear outer membrane-endoplasmic reticulum membrane network"/>
    <property type="evidence" value="ECO:0007669"/>
    <property type="project" value="TreeGrafter"/>
</dbReference>
<feature type="coiled-coil region" evidence="1">
    <location>
        <begin position="107"/>
        <end position="134"/>
    </location>
</feature>
<dbReference type="GO" id="GO:0003729">
    <property type="term" value="F:mRNA binding"/>
    <property type="evidence" value="ECO:0007669"/>
    <property type="project" value="TreeGrafter"/>
</dbReference>
<name>A0A427YR52_9TREE</name>
<dbReference type="GO" id="GO:0005783">
    <property type="term" value="C:endoplasmic reticulum"/>
    <property type="evidence" value="ECO:0007669"/>
    <property type="project" value="TreeGrafter"/>
</dbReference>
<comment type="caution">
    <text evidence="3">The sequence shown here is derived from an EMBL/GenBank/DDBJ whole genome shotgun (WGS) entry which is preliminary data.</text>
</comment>
<protein>
    <recommendedName>
        <fullName evidence="5">Nuclear segregation protein Bfr1</fullName>
    </recommendedName>
</protein>
<feature type="compositionally biased region" description="Basic and acidic residues" evidence="2">
    <location>
        <begin position="35"/>
        <end position="55"/>
    </location>
</feature>
<sequence>MPPPTSSLKPGPAKSNGAKTAAASVPTADSGAAGAEERKTVGKPDKTTYDAEQDAVNKEIAEVKTKLDAVRSRISLSQAPKGEDRRSQLKAEMDGLRAEQGKFKADRSKTFDEMKRLQENVQKKIKEAQAQRGKVAFRSVGEIDDRIESLNKQIESGSMKLVDEKKALQEITTLRRARKQLESSGSVDDAIAADKARIDELRKQLDDPEARKVSDKFDELKKEMDTLREEGNKAFEERGKLFDERNALSAKMDELYGKKRESAQKFREDNDKYYAKIQADRQARQERFKAEKAKEEASRREEEIVRLREEAKNPAYAGEIEDCKILIGWFQGKYGGGEVPSTNAGAKSQAQLEGVKAHEIRQVESDFSGMTLKKKGDDEELGGFFGGAGKGKKKGSGKKGSNPASGTATPSEQPSGAVNLPMSLLSALLSLGIPPPSGKDDVQRTVDDLETKKAWFEANSEAKTKASGSTSTRSQRFAEVERVEKLVAKMQKKNELLSADDDAVADAEEPAGEAGGLHEPVHTVSASVAGEAAIKGDEHLLPTDASPTEEVKHVDSALEEIKEAEAQE</sequence>
<keyword evidence="4" id="KW-1185">Reference proteome</keyword>
<feature type="region of interest" description="Disordered" evidence="2">
    <location>
        <begin position="499"/>
        <end position="519"/>
    </location>
</feature>
<evidence type="ECO:0000313" key="3">
    <source>
        <dbReference type="EMBL" id="RSH93506.1"/>
    </source>
</evidence>
<keyword evidence="1" id="KW-0175">Coiled coil</keyword>
<dbReference type="GO" id="GO:0008298">
    <property type="term" value="P:intracellular mRNA localization"/>
    <property type="evidence" value="ECO:0007669"/>
    <property type="project" value="TreeGrafter"/>
</dbReference>
<dbReference type="EMBL" id="RSCD01000004">
    <property type="protein sequence ID" value="RSH93506.1"/>
    <property type="molecule type" value="Genomic_DNA"/>
</dbReference>
<feature type="compositionally biased region" description="Polar residues" evidence="2">
    <location>
        <begin position="402"/>
        <end position="416"/>
    </location>
</feature>
<evidence type="ECO:0008006" key="5">
    <source>
        <dbReference type="Google" id="ProtNLM"/>
    </source>
</evidence>
<feature type="region of interest" description="Disordered" evidence="2">
    <location>
        <begin position="533"/>
        <end position="553"/>
    </location>
</feature>
<evidence type="ECO:0000256" key="2">
    <source>
        <dbReference type="SAM" id="MobiDB-lite"/>
    </source>
</evidence>
<gene>
    <name evidence="3" type="ORF">EHS25_007862</name>
</gene>
<dbReference type="OrthoDB" id="2195113at2759"/>
<evidence type="ECO:0000256" key="1">
    <source>
        <dbReference type="SAM" id="Coils"/>
    </source>
</evidence>
<feature type="compositionally biased region" description="Acidic residues" evidence="2">
    <location>
        <begin position="499"/>
        <end position="511"/>
    </location>
</feature>
<accession>A0A427YR52</accession>
<dbReference type="Proteomes" id="UP000279259">
    <property type="component" value="Unassembled WGS sequence"/>
</dbReference>
<dbReference type="STRING" id="1890683.A0A427YR52"/>
<dbReference type="GO" id="GO:1990904">
    <property type="term" value="C:ribonucleoprotein complex"/>
    <property type="evidence" value="ECO:0007669"/>
    <property type="project" value="TreeGrafter"/>
</dbReference>
<dbReference type="PANTHER" id="PTHR31027:SF2">
    <property type="entry name" value="LEBERCILIN DOMAIN-CONTAINING PROTEIN"/>
    <property type="match status" value="1"/>
</dbReference>
<feature type="compositionally biased region" description="Basic and acidic residues" evidence="2">
    <location>
        <begin position="81"/>
        <end position="107"/>
    </location>
</feature>
<feature type="coiled-coil region" evidence="1">
    <location>
        <begin position="283"/>
        <end position="310"/>
    </location>
</feature>
<feature type="region of interest" description="Disordered" evidence="2">
    <location>
        <begin position="371"/>
        <end position="419"/>
    </location>
</feature>
<feature type="region of interest" description="Disordered" evidence="2">
    <location>
        <begin position="1"/>
        <end position="55"/>
    </location>
</feature>
<reference evidence="3 4" key="1">
    <citation type="submission" date="2018-11" db="EMBL/GenBank/DDBJ databases">
        <title>Genome sequence of Saitozyma podzolica DSM 27192.</title>
        <authorList>
            <person name="Aliyu H."/>
            <person name="Gorte O."/>
            <person name="Ochsenreither K."/>
        </authorList>
    </citation>
    <scope>NUCLEOTIDE SEQUENCE [LARGE SCALE GENOMIC DNA]</scope>
    <source>
        <strain evidence="3 4">DSM 27192</strain>
    </source>
</reference>
<organism evidence="3 4">
    <name type="scientific">Saitozyma podzolica</name>
    <dbReference type="NCBI Taxonomy" id="1890683"/>
    <lineage>
        <taxon>Eukaryota</taxon>
        <taxon>Fungi</taxon>
        <taxon>Dikarya</taxon>
        <taxon>Basidiomycota</taxon>
        <taxon>Agaricomycotina</taxon>
        <taxon>Tremellomycetes</taxon>
        <taxon>Tremellales</taxon>
        <taxon>Trimorphomycetaceae</taxon>
        <taxon>Saitozyma</taxon>
    </lineage>
</organism>
<proteinExistence type="predicted"/>
<dbReference type="PANTHER" id="PTHR31027">
    <property type="entry name" value="NUCLEAR SEGREGATION PROTEIN BFR1"/>
    <property type="match status" value="1"/>
</dbReference>
<evidence type="ECO:0000313" key="4">
    <source>
        <dbReference type="Proteomes" id="UP000279259"/>
    </source>
</evidence>
<dbReference type="InterPro" id="IPR039604">
    <property type="entry name" value="Bfr1"/>
</dbReference>